<evidence type="ECO:0000313" key="2">
    <source>
        <dbReference type="EMBL" id="QUS35468.1"/>
    </source>
</evidence>
<name>A0A8J8MSH5_9RHOB</name>
<evidence type="ECO:0000256" key="1">
    <source>
        <dbReference type="SAM" id="Phobius"/>
    </source>
</evidence>
<proteinExistence type="predicted"/>
<dbReference type="KEGG" id="fap:GR316_03800"/>
<keyword evidence="3" id="KW-1185">Reference proteome</keyword>
<dbReference type="EMBL" id="CP047289">
    <property type="protein sequence ID" value="QUS35468.1"/>
    <property type="molecule type" value="Genomic_DNA"/>
</dbReference>
<feature type="transmembrane region" description="Helical" evidence="1">
    <location>
        <begin position="76"/>
        <end position="94"/>
    </location>
</feature>
<organism evidence="2 3">
    <name type="scientific">Falsirhodobacter algicola</name>
    <dbReference type="NCBI Taxonomy" id="2692330"/>
    <lineage>
        <taxon>Bacteria</taxon>
        <taxon>Pseudomonadati</taxon>
        <taxon>Pseudomonadota</taxon>
        <taxon>Alphaproteobacteria</taxon>
        <taxon>Rhodobacterales</taxon>
        <taxon>Paracoccaceae</taxon>
        <taxon>Falsirhodobacter</taxon>
    </lineage>
</organism>
<feature type="transmembrane region" description="Helical" evidence="1">
    <location>
        <begin position="144"/>
        <end position="163"/>
    </location>
</feature>
<accession>A0A8J8MSH5</accession>
<gene>
    <name evidence="2" type="ORF">GR316_03800</name>
</gene>
<feature type="transmembrane region" description="Helical" evidence="1">
    <location>
        <begin position="6"/>
        <end position="29"/>
    </location>
</feature>
<keyword evidence="1" id="KW-0472">Membrane</keyword>
<dbReference type="RefSeq" id="WP_211784717.1">
    <property type="nucleotide sequence ID" value="NZ_CP047289.1"/>
</dbReference>
<dbReference type="AlphaFoldDB" id="A0A8J8MSH5"/>
<protein>
    <recommendedName>
        <fullName evidence="4">Component of SufBCD complex</fullName>
    </recommendedName>
</protein>
<reference evidence="2" key="1">
    <citation type="submission" date="2020-01" db="EMBL/GenBank/DDBJ databases">
        <authorList>
            <person name="Yang Y."/>
            <person name="Kwon Y.M."/>
        </authorList>
    </citation>
    <scope>NUCLEOTIDE SEQUENCE</scope>
    <source>
        <strain evidence="2">PG104</strain>
    </source>
</reference>
<sequence length="171" mass="19439">MQWYDLFLSLISLRSFSVLWYWIALWFFWSVVTRRVLGVPGELAIRAQSDPRAAEEALWFARFEVRRRMAVSAPRRMIAVTLLAFAASALLTLALSGLEAAQALLPFLLPWILIEALRERLARRLMRDAPGAEALAGLLIWHKIAMQAIAGGTIFLTFIWGAWRNLSLLMP</sequence>
<keyword evidence="1" id="KW-0812">Transmembrane</keyword>
<evidence type="ECO:0008006" key="4">
    <source>
        <dbReference type="Google" id="ProtNLM"/>
    </source>
</evidence>
<keyword evidence="1" id="KW-1133">Transmembrane helix</keyword>
<dbReference type="Proteomes" id="UP000679284">
    <property type="component" value="Chromosome"/>
</dbReference>
<evidence type="ECO:0000313" key="3">
    <source>
        <dbReference type="Proteomes" id="UP000679284"/>
    </source>
</evidence>